<reference evidence="2" key="1">
    <citation type="submission" date="2016-03" db="EMBL/GenBank/DDBJ databases">
        <title>Characterization of Acinetobacter baumannii phage vB_AbaM_ME3.</title>
        <authorList>
            <person name="Buttimer C.T.H."/>
            <person name="Elbreki M."/>
            <person name="Coffey A."/>
        </authorList>
    </citation>
    <scope>NUCLEOTIDE SEQUENCE [LARGE SCALE GENOMIC DNA]</scope>
</reference>
<evidence type="ECO:0000313" key="1">
    <source>
        <dbReference type="EMBL" id="AND75479.1"/>
    </source>
</evidence>
<sequence>MSQKKIKDELQIELTRLLQLPHEESKLPLQLLIIKVCIEEDYDSLQMIKDSIPSLFAFIVDETVTLLENIERRFKL</sequence>
<accession>A0A172Q119</accession>
<keyword evidence="2" id="KW-1185">Reference proteome</keyword>
<dbReference type="Proteomes" id="UP000225947">
    <property type="component" value="Segment"/>
</dbReference>
<protein>
    <submittedName>
        <fullName evidence="1">Uncharacterized protein</fullName>
    </submittedName>
</protein>
<gene>
    <name evidence="1" type="ORF">ME3_318</name>
</gene>
<evidence type="ECO:0000313" key="2">
    <source>
        <dbReference type="Proteomes" id="UP000225947"/>
    </source>
</evidence>
<name>A0A172Q119_9CAUD</name>
<proteinExistence type="predicted"/>
<dbReference type="EMBL" id="KU935715">
    <property type="protein sequence ID" value="AND75479.1"/>
    <property type="molecule type" value="Genomic_DNA"/>
</dbReference>
<organism evidence="1 2">
    <name type="scientific">Acinetobacter phage vB_AbaM_ME3</name>
    <dbReference type="NCBI Taxonomy" id="1837876"/>
    <lineage>
        <taxon>Viruses</taxon>
        <taxon>Duplodnaviria</taxon>
        <taxon>Heunggongvirae</taxon>
        <taxon>Uroviricota</taxon>
        <taxon>Caudoviricetes</taxon>
        <taxon>Metrivirus</taxon>
        <taxon>Metrivirus ME3</taxon>
    </lineage>
</organism>